<dbReference type="GeneID" id="28821500"/>
<dbReference type="Gene3D" id="3.40.50.720">
    <property type="entry name" value="NAD(P)-binding Rossmann-like Domain"/>
    <property type="match status" value="1"/>
</dbReference>
<dbReference type="InterPro" id="IPR036291">
    <property type="entry name" value="NAD(P)-bd_dom_sf"/>
</dbReference>
<dbReference type="Proteomes" id="UP000070700">
    <property type="component" value="Unassembled WGS sequence"/>
</dbReference>
<evidence type="ECO:0000313" key="2">
    <source>
        <dbReference type="Proteomes" id="UP000070700"/>
    </source>
</evidence>
<name>A0A194XEE4_MOLSC</name>
<dbReference type="FunCoup" id="A0A194XEE4">
    <property type="interactions" value="134"/>
</dbReference>
<protein>
    <submittedName>
        <fullName evidence="1">NAD(P)-binding protein</fullName>
    </submittedName>
</protein>
<dbReference type="PANTHER" id="PTHR45458">
    <property type="entry name" value="SHORT-CHAIN DEHYDROGENASE/REDUCTASE SDR"/>
    <property type="match status" value="1"/>
</dbReference>
<reference evidence="1 2" key="1">
    <citation type="submission" date="2015-10" db="EMBL/GenBank/DDBJ databases">
        <title>Full genome of DAOMC 229536 Phialocephala scopiformis, a fungal endophyte of spruce producing the potent anti-insectan compound rugulosin.</title>
        <authorList>
            <consortium name="DOE Joint Genome Institute"/>
            <person name="Walker A.K."/>
            <person name="Frasz S.L."/>
            <person name="Seifert K.A."/>
            <person name="Miller J.D."/>
            <person name="Mondo S.J."/>
            <person name="Labutti K."/>
            <person name="Lipzen A."/>
            <person name="Dockter R."/>
            <person name="Kennedy M."/>
            <person name="Grigoriev I.V."/>
            <person name="Spatafora J.W."/>
        </authorList>
    </citation>
    <scope>NUCLEOTIDE SEQUENCE [LARGE SCALE GENOMIC DNA]</scope>
    <source>
        <strain evidence="1 2">CBS 120377</strain>
    </source>
</reference>
<organism evidence="1 2">
    <name type="scientific">Mollisia scopiformis</name>
    <name type="common">Conifer needle endophyte fungus</name>
    <name type="synonym">Phialocephala scopiformis</name>
    <dbReference type="NCBI Taxonomy" id="149040"/>
    <lineage>
        <taxon>Eukaryota</taxon>
        <taxon>Fungi</taxon>
        <taxon>Dikarya</taxon>
        <taxon>Ascomycota</taxon>
        <taxon>Pezizomycotina</taxon>
        <taxon>Leotiomycetes</taxon>
        <taxon>Helotiales</taxon>
        <taxon>Mollisiaceae</taxon>
        <taxon>Mollisia</taxon>
    </lineage>
</organism>
<evidence type="ECO:0000313" key="1">
    <source>
        <dbReference type="EMBL" id="KUJ18560.1"/>
    </source>
</evidence>
<dbReference type="Pfam" id="PF00106">
    <property type="entry name" value="adh_short"/>
    <property type="match status" value="1"/>
</dbReference>
<dbReference type="InterPro" id="IPR002347">
    <property type="entry name" value="SDR_fam"/>
</dbReference>
<dbReference type="EMBL" id="KQ947412">
    <property type="protein sequence ID" value="KUJ18560.1"/>
    <property type="molecule type" value="Genomic_DNA"/>
</dbReference>
<dbReference type="KEGG" id="psco:LY89DRAFT_642918"/>
<sequence>MAQATTVLITGANRGIGKVLLETYLARPNHTVIAAVRDPQHSTSQSLPSLSTASGTKLVLVKIDSNIDTDAPLAIKTLTQDHKITRLDLVIANAGLCDWFGPTISLPVEQLTKTFQVNTIAPLLLFQATYPLLQKSSNPKFVFVSSSVGSVTNAHVKLPFNCAQYGASKAALNYLARKLHSEVQDVTIFPAHPGWLNTEMGVGSAKPVGLESALTDVEEGVKGLVGQIDKATREETSGEFVMYDGSVTPW</sequence>
<dbReference type="CDD" id="cd05325">
    <property type="entry name" value="carb_red_sniffer_like_SDR_c"/>
    <property type="match status" value="1"/>
</dbReference>
<dbReference type="GO" id="GO:0016616">
    <property type="term" value="F:oxidoreductase activity, acting on the CH-OH group of donors, NAD or NADP as acceptor"/>
    <property type="evidence" value="ECO:0007669"/>
    <property type="project" value="TreeGrafter"/>
</dbReference>
<dbReference type="InterPro" id="IPR052184">
    <property type="entry name" value="SDR_enzymes"/>
</dbReference>
<dbReference type="SUPFAM" id="SSF51735">
    <property type="entry name" value="NAD(P)-binding Rossmann-fold domains"/>
    <property type="match status" value="1"/>
</dbReference>
<dbReference type="PRINTS" id="PR00081">
    <property type="entry name" value="GDHRDH"/>
</dbReference>
<dbReference type="AlphaFoldDB" id="A0A194XEE4"/>
<dbReference type="PANTHER" id="PTHR45458:SF1">
    <property type="entry name" value="SHORT CHAIN DEHYDROGENASE"/>
    <property type="match status" value="1"/>
</dbReference>
<dbReference type="InParanoid" id="A0A194XEE4"/>
<dbReference type="RefSeq" id="XP_018072915.1">
    <property type="nucleotide sequence ID" value="XM_018211774.1"/>
</dbReference>
<keyword evidence="2" id="KW-1185">Reference proteome</keyword>
<dbReference type="OrthoDB" id="9876299at2759"/>
<accession>A0A194XEE4</accession>
<proteinExistence type="predicted"/>
<gene>
    <name evidence="1" type="ORF">LY89DRAFT_642918</name>
</gene>